<protein>
    <submittedName>
        <fullName evidence="1">Uncharacterized protein</fullName>
    </submittedName>
</protein>
<organism evidence="1 2">
    <name type="scientific">Candidatus Fonsibacter lacus</name>
    <dbReference type="NCBI Taxonomy" id="2576439"/>
    <lineage>
        <taxon>Bacteria</taxon>
        <taxon>Pseudomonadati</taxon>
        <taxon>Pseudomonadota</taxon>
        <taxon>Alphaproteobacteria</taxon>
        <taxon>Candidatus Pelagibacterales</taxon>
        <taxon>Candidatus Pelagibacterales incertae sedis</taxon>
        <taxon>Candidatus Fonsibacter</taxon>
    </lineage>
</organism>
<evidence type="ECO:0000313" key="2">
    <source>
        <dbReference type="Proteomes" id="UP000740727"/>
    </source>
</evidence>
<proteinExistence type="predicted"/>
<gene>
    <name evidence="1" type="ORF">EBT44_03205</name>
</gene>
<sequence>MAMKKVTISTRAKAPDWALLEREIIAKLNKAAPEFVKKYTNVDGTLKWKSEFGSMDGSDDPYEAFHNLALLYAIGGSEEIYELARKMWESITLQWTEYGQIYREFDGYYDWMHHGEGYLYFYFLGLTKPESLMDRQRARRFARMYMGEDPLAENYDKEKKIIRSPLTGSRGPRFVVTEEDWYTHRTVLDDYLAPYEDIEGVDFASMKCNWSDPVIYKRLIEKMNQRMNRGDVPLNLNATTMITHAYMYSHDPAEKNWVLEYIKVWADRANANNGYMPDNVGLSGEVGEYNDGKWWGGYYGWRWPHGFFTIMEPTTNAVMNGVLLTGDYSYLDIARQQFDKNWELRKEEGHRVLVPNRHFDSGWGDYRDASPRHLIYLWTTSLDDQDLKRIAAIPRTEDWSRIIIPGKPGHNTLSYKHFIANTLSWFEFIQGRLPNFPKEILEANLELIDIHLRRMRSMIGNQENWDSYSPETTDEIIDLDLLKIGYQVHAWQWFSPVYLEGLMQLATGSPMHISHGGFQFANIRPFDGDNQRSGLPEDVALMVDKISKTNTSVHVANIGIATRELVLQAGGFGEHQFISVEIDGKVIEINDKHFVLWLEPGVVTHLNFTVKRFVNDPTYETPWSKREDWHPLITGRPLSNF</sequence>
<reference evidence="1" key="1">
    <citation type="submission" date="2018-10" db="EMBL/GenBank/DDBJ databases">
        <title>Iterative Subtractive Binning of Freshwater Chronoseries Metagenomes Recovers Nearly Complete Genomes from over Four Hundred Novel Species.</title>
        <authorList>
            <person name="Rodriguez-R L.M."/>
            <person name="Tsementzi D."/>
            <person name="Luo C."/>
            <person name="Konstantinidis K.T."/>
        </authorList>
    </citation>
    <scope>NUCLEOTIDE SEQUENCE</scope>
    <source>
        <strain evidence="1">WB5_2A_028</strain>
    </source>
</reference>
<accession>A0A965GC98</accession>
<dbReference type="EMBL" id="RFXN01000028">
    <property type="protein sequence ID" value="NBR93839.1"/>
    <property type="molecule type" value="Genomic_DNA"/>
</dbReference>
<dbReference type="AlphaFoldDB" id="A0A965GC98"/>
<dbReference type="Pfam" id="PF26099">
    <property type="entry name" value="DUF8034"/>
    <property type="match status" value="2"/>
</dbReference>
<name>A0A965GC98_9PROT</name>
<comment type="caution">
    <text evidence="1">The sequence shown here is derived from an EMBL/GenBank/DDBJ whole genome shotgun (WGS) entry which is preliminary data.</text>
</comment>
<evidence type="ECO:0000313" key="1">
    <source>
        <dbReference type="EMBL" id="NBR93839.1"/>
    </source>
</evidence>
<dbReference type="InterPro" id="IPR058347">
    <property type="entry name" value="DUF8034"/>
</dbReference>
<dbReference type="Proteomes" id="UP000740727">
    <property type="component" value="Unassembled WGS sequence"/>
</dbReference>